<evidence type="ECO:0000313" key="3">
    <source>
        <dbReference type="Proteomes" id="UP000295509"/>
    </source>
</evidence>
<sequence length="216" mass="24259">MSAVLELPSDPERESPPGESRPALTLAASAPEASDTPPPAAASPYPTATGLKPIDRMISDTRLERIIPNSDASTLLEYSSQFARTFIRSDYNFCAAKVTVARSGKVRALDRAFRETDEWLTKAIAWIEKHNARPLVLPHEVIELKITHPLAGRLVRCLTQYDRLFVRTIEALLSQKIQPEDRENILANAEKRIRHIVFVCLPDNDQYDADGSRRDR</sequence>
<gene>
    <name evidence="2" type="ORF">BX592_11123</name>
</gene>
<dbReference type="RefSeq" id="WP_134192750.1">
    <property type="nucleotide sequence ID" value="NZ_JBHLUW010000061.1"/>
</dbReference>
<name>A0A4R8LQF0_9BURK</name>
<comment type="caution">
    <text evidence="2">The sequence shown here is derived from an EMBL/GenBank/DDBJ whole genome shotgun (WGS) entry which is preliminary data.</text>
</comment>
<dbReference type="Proteomes" id="UP000295509">
    <property type="component" value="Unassembled WGS sequence"/>
</dbReference>
<protein>
    <submittedName>
        <fullName evidence="2">Uncharacterized protein DUF1845</fullName>
    </submittedName>
</protein>
<dbReference type="EMBL" id="SORE01000011">
    <property type="protein sequence ID" value="TDY48090.1"/>
    <property type="molecule type" value="Genomic_DNA"/>
</dbReference>
<evidence type="ECO:0000313" key="2">
    <source>
        <dbReference type="EMBL" id="TDY48090.1"/>
    </source>
</evidence>
<feature type="compositionally biased region" description="Low complexity" evidence="1">
    <location>
        <begin position="17"/>
        <end position="35"/>
    </location>
</feature>
<feature type="region of interest" description="Disordered" evidence="1">
    <location>
        <begin position="1"/>
        <end position="48"/>
    </location>
</feature>
<reference evidence="2 3" key="1">
    <citation type="submission" date="2019-03" db="EMBL/GenBank/DDBJ databases">
        <title>Genomic Encyclopedia of Type Strains, Phase III (KMG-III): the genomes of soil and plant-associated and newly described type strains.</title>
        <authorList>
            <person name="Whitman W."/>
        </authorList>
    </citation>
    <scope>NUCLEOTIDE SEQUENCE [LARGE SCALE GENOMIC DNA]</scope>
    <source>
        <strain evidence="2 3">LMG 29544</strain>
    </source>
</reference>
<evidence type="ECO:0000256" key="1">
    <source>
        <dbReference type="SAM" id="MobiDB-lite"/>
    </source>
</evidence>
<dbReference type="AlphaFoldDB" id="A0A4R8LQF0"/>
<organism evidence="2 3">
    <name type="scientific">Paraburkholderia rhizosphaerae</name>
    <dbReference type="NCBI Taxonomy" id="480658"/>
    <lineage>
        <taxon>Bacteria</taxon>
        <taxon>Pseudomonadati</taxon>
        <taxon>Pseudomonadota</taxon>
        <taxon>Betaproteobacteria</taxon>
        <taxon>Burkholderiales</taxon>
        <taxon>Burkholderiaceae</taxon>
        <taxon>Paraburkholderia</taxon>
    </lineage>
</organism>
<proteinExistence type="predicted"/>
<dbReference type="OrthoDB" id="9128732at2"/>
<accession>A0A4R8LQF0</accession>
<keyword evidence="3" id="KW-1185">Reference proteome</keyword>